<dbReference type="PANTHER" id="PTHR30619:SF7">
    <property type="entry name" value="BETA-LACTAMASE DOMAIN PROTEIN"/>
    <property type="match status" value="1"/>
</dbReference>
<dbReference type="KEGG" id="asla:NCTC11923_01629"/>
<feature type="transmembrane region" description="Helical" evidence="7">
    <location>
        <begin position="396"/>
        <end position="423"/>
    </location>
</feature>
<dbReference type="GO" id="GO:0005886">
    <property type="term" value="C:plasma membrane"/>
    <property type="evidence" value="ECO:0007669"/>
    <property type="project" value="UniProtKB-SubCell"/>
</dbReference>
<dbReference type="InterPro" id="IPR004477">
    <property type="entry name" value="ComEC_N"/>
</dbReference>
<name>A0A3S4U2M7_9ACTO</name>
<feature type="compositionally biased region" description="Low complexity" evidence="6">
    <location>
        <begin position="661"/>
        <end position="691"/>
    </location>
</feature>
<evidence type="ECO:0000313" key="10">
    <source>
        <dbReference type="Proteomes" id="UP000276899"/>
    </source>
</evidence>
<keyword evidence="2" id="KW-1003">Cell membrane</keyword>
<feature type="domain" description="ComEC/Rec2-related protein" evidence="8">
    <location>
        <begin position="316"/>
        <end position="574"/>
    </location>
</feature>
<organism evidence="9 10">
    <name type="scientific">Actinomyces slackii</name>
    <dbReference type="NCBI Taxonomy" id="52774"/>
    <lineage>
        <taxon>Bacteria</taxon>
        <taxon>Bacillati</taxon>
        <taxon>Actinomycetota</taxon>
        <taxon>Actinomycetes</taxon>
        <taxon>Actinomycetales</taxon>
        <taxon>Actinomycetaceae</taxon>
        <taxon>Actinomyces</taxon>
    </lineage>
</organism>
<evidence type="ECO:0000256" key="5">
    <source>
        <dbReference type="ARBA" id="ARBA00023136"/>
    </source>
</evidence>
<feature type="region of interest" description="Disordered" evidence="6">
    <location>
        <begin position="602"/>
        <end position="691"/>
    </location>
</feature>
<evidence type="ECO:0000256" key="7">
    <source>
        <dbReference type="SAM" id="Phobius"/>
    </source>
</evidence>
<sequence length="691" mass="69681">MTRDRTAAGGPASGGPSAPDLSPGQSQAAPAGCAPSRSPRTGEPVQVPPAAWDDPAILSALGPEPATAPADKAPEALDLRLAVPALSAWAAAAWAVGRTGAAAWQEPAAAALAALGVAALLAAALCRFRPPRHRADPRPGAPEGEPASMGTPTASLMVCCLAAASALAVSSAQVWARQQDPLTEAAEQGRSATLIGTIAQQPRVIASARATTVLTVLDVASVDGAASGLSATVLGGQEWADLDMGAQVRVRTSIRPAEPGSAQAALIGRGSPRLLAPASGTLGAVASLRQGLARAAGTGQAGPWPEGARELVPGIALGDDHALPAGLRQDMRAVSMTHLTAVSGQHVAIVLGLSLTALGVLPSRWRALTGAVVLAALVVLVRPSGSVLRSAAMGSVMLVGVAAGRRAAALPALFGGVIVLLLADPWQSRDYGFALSVAATAGILLASRPATAALSQRLPGWLAALIALPLVAQAACAPILILLQPAVGLWSVPANALAAPVVPLATVLGLMAALIAPLWPQAGAALAWPAVVACSWLVLLARFFAGLPGAQVAWPAGLPGAAGLAALEAAALVAASRRARSGLARVWKAACHGRLGPWHPPAHRALVAHGRPPARPGIRSSSPPSSSSARARRSWPTGRWPVSWLRPGTRTPRRRSRDSRPPLTSPTSSTPSSHPRCSASPDSSSSPPWSR</sequence>
<dbReference type="AlphaFoldDB" id="A0A3S4U2M7"/>
<feature type="transmembrane region" description="Helical" evidence="7">
    <location>
        <begin position="429"/>
        <end position="446"/>
    </location>
</feature>
<proteinExistence type="predicted"/>
<evidence type="ECO:0000256" key="1">
    <source>
        <dbReference type="ARBA" id="ARBA00004651"/>
    </source>
</evidence>
<dbReference type="Pfam" id="PF03772">
    <property type="entry name" value="Competence"/>
    <property type="match status" value="1"/>
</dbReference>
<dbReference type="EMBL" id="LR134363">
    <property type="protein sequence ID" value="VEG74977.1"/>
    <property type="molecule type" value="Genomic_DNA"/>
</dbReference>
<keyword evidence="10" id="KW-1185">Reference proteome</keyword>
<dbReference type="PANTHER" id="PTHR30619">
    <property type="entry name" value="DNA INTERNALIZATION/COMPETENCE PROTEIN COMEC/REC2"/>
    <property type="match status" value="1"/>
</dbReference>
<evidence type="ECO:0000256" key="3">
    <source>
        <dbReference type="ARBA" id="ARBA00022692"/>
    </source>
</evidence>
<feature type="compositionally biased region" description="Low complexity" evidence="6">
    <location>
        <begin position="7"/>
        <end position="24"/>
    </location>
</feature>
<feature type="region of interest" description="Disordered" evidence="6">
    <location>
        <begin position="1"/>
        <end position="50"/>
    </location>
</feature>
<evidence type="ECO:0000313" key="9">
    <source>
        <dbReference type="EMBL" id="VEG74977.1"/>
    </source>
</evidence>
<feature type="transmembrane region" description="Helical" evidence="7">
    <location>
        <begin position="501"/>
        <end position="519"/>
    </location>
</feature>
<reference evidence="9 10" key="1">
    <citation type="submission" date="2018-12" db="EMBL/GenBank/DDBJ databases">
        <authorList>
            <consortium name="Pathogen Informatics"/>
        </authorList>
    </citation>
    <scope>NUCLEOTIDE SEQUENCE [LARGE SCALE GENOMIC DNA]</scope>
    <source>
        <strain evidence="9 10">NCTC11923</strain>
    </source>
</reference>
<keyword evidence="5 7" id="KW-0472">Membrane</keyword>
<gene>
    <name evidence="9" type="ORF">NCTC11923_01629</name>
</gene>
<evidence type="ECO:0000256" key="2">
    <source>
        <dbReference type="ARBA" id="ARBA00022475"/>
    </source>
</evidence>
<feature type="transmembrane region" description="Helical" evidence="7">
    <location>
        <begin position="557"/>
        <end position="575"/>
    </location>
</feature>
<evidence type="ECO:0000259" key="8">
    <source>
        <dbReference type="Pfam" id="PF03772"/>
    </source>
</evidence>
<evidence type="ECO:0000256" key="6">
    <source>
        <dbReference type="SAM" id="MobiDB-lite"/>
    </source>
</evidence>
<dbReference type="STRING" id="1278298.GCA_000428685_00639"/>
<evidence type="ECO:0000256" key="4">
    <source>
        <dbReference type="ARBA" id="ARBA00022989"/>
    </source>
</evidence>
<feature type="transmembrane region" description="Helical" evidence="7">
    <location>
        <begin position="526"/>
        <end position="545"/>
    </location>
</feature>
<dbReference type="NCBIfam" id="TIGR00360">
    <property type="entry name" value="ComEC_N-term"/>
    <property type="match status" value="1"/>
</dbReference>
<feature type="transmembrane region" description="Helical" evidence="7">
    <location>
        <begin position="338"/>
        <end position="361"/>
    </location>
</feature>
<dbReference type="InterPro" id="IPR052159">
    <property type="entry name" value="Competence_DNA_uptake"/>
</dbReference>
<feature type="transmembrane region" description="Helical" evidence="7">
    <location>
        <begin position="458"/>
        <end position="481"/>
    </location>
</feature>
<accession>A0A3S4U2M7</accession>
<keyword evidence="3 7" id="KW-0812">Transmembrane</keyword>
<protein>
    <submittedName>
        <fullName evidence="9">DNA internalization-related competence protein ComEC/Rec2</fullName>
    </submittedName>
</protein>
<feature type="transmembrane region" description="Helical" evidence="7">
    <location>
        <begin position="367"/>
        <end position="384"/>
    </location>
</feature>
<keyword evidence="4 7" id="KW-1133">Transmembrane helix</keyword>
<dbReference type="Proteomes" id="UP000276899">
    <property type="component" value="Chromosome"/>
</dbReference>
<feature type="compositionally biased region" description="Low complexity" evidence="6">
    <location>
        <begin position="616"/>
        <end position="629"/>
    </location>
</feature>
<comment type="subcellular location">
    <subcellularLocation>
        <location evidence="1">Cell membrane</location>
        <topology evidence="1">Multi-pass membrane protein</topology>
    </subcellularLocation>
</comment>